<proteinExistence type="predicted"/>
<keyword evidence="1" id="KW-0378">Hydrolase</keyword>
<name>A0A5E4MFX7_9HEMI</name>
<gene>
    <name evidence="1" type="ORF">CINCED_3A015961</name>
</gene>
<dbReference type="SUPFAM" id="SSF56219">
    <property type="entry name" value="DNase I-like"/>
    <property type="match status" value="1"/>
</dbReference>
<keyword evidence="2" id="KW-1185">Reference proteome</keyword>
<dbReference type="Proteomes" id="UP000325440">
    <property type="component" value="Unassembled WGS sequence"/>
</dbReference>
<accession>A0A5E4MFX7</accession>
<keyword evidence="1" id="KW-0540">Nuclease</keyword>
<dbReference type="Gene3D" id="3.60.10.10">
    <property type="entry name" value="Endonuclease/exonuclease/phosphatase"/>
    <property type="match status" value="1"/>
</dbReference>
<protein>
    <submittedName>
        <fullName evidence="1">Endonuclease/exonuclease/phosphatase</fullName>
    </submittedName>
</protein>
<evidence type="ECO:0000313" key="2">
    <source>
        <dbReference type="Proteomes" id="UP000325440"/>
    </source>
</evidence>
<sequence>MIQCLQINLQRSSTAQSLLQQTSTATGAQILPVLEQNWSQEWGSARKDARSDQLADPAASLDLMVGNVDTKPTYQRINAETVIDVTFHRC</sequence>
<dbReference type="EMBL" id="CABPRJ010000589">
    <property type="protein sequence ID" value="VVC31116.1"/>
    <property type="molecule type" value="Genomic_DNA"/>
</dbReference>
<dbReference type="AlphaFoldDB" id="A0A5E4MFX7"/>
<dbReference type="GO" id="GO:0004527">
    <property type="term" value="F:exonuclease activity"/>
    <property type="evidence" value="ECO:0007669"/>
    <property type="project" value="UniProtKB-KW"/>
</dbReference>
<dbReference type="InterPro" id="IPR036691">
    <property type="entry name" value="Endo/exonu/phosph_ase_sf"/>
</dbReference>
<evidence type="ECO:0000313" key="1">
    <source>
        <dbReference type="EMBL" id="VVC31116.1"/>
    </source>
</evidence>
<dbReference type="OrthoDB" id="6628989at2759"/>
<organism evidence="1 2">
    <name type="scientific">Cinara cedri</name>
    <dbReference type="NCBI Taxonomy" id="506608"/>
    <lineage>
        <taxon>Eukaryota</taxon>
        <taxon>Metazoa</taxon>
        <taxon>Ecdysozoa</taxon>
        <taxon>Arthropoda</taxon>
        <taxon>Hexapoda</taxon>
        <taxon>Insecta</taxon>
        <taxon>Pterygota</taxon>
        <taxon>Neoptera</taxon>
        <taxon>Paraneoptera</taxon>
        <taxon>Hemiptera</taxon>
        <taxon>Sternorrhyncha</taxon>
        <taxon>Aphidomorpha</taxon>
        <taxon>Aphidoidea</taxon>
        <taxon>Aphididae</taxon>
        <taxon>Lachninae</taxon>
        <taxon>Cinara</taxon>
    </lineage>
</organism>
<keyword evidence="1" id="KW-0269">Exonuclease</keyword>
<dbReference type="GO" id="GO:0004519">
    <property type="term" value="F:endonuclease activity"/>
    <property type="evidence" value="ECO:0007669"/>
    <property type="project" value="UniProtKB-KW"/>
</dbReference>
<reference evidence="1 2" key="1">
    <citation type="submission" date="2019-08" db="EMBL/GenBank/DDBJ databases">
        <authorList>
            <person name="Alioto T."/>
            <person name="Alioto T."/>
            <person name="Gomez Garrido J."/>
        </authorList>
    </citation>
    <scope>NUCLEOTIDE SEQUENCE [LARGE SCALE GENOMIC DNA]</scope>
</reference>
<keyword evidence="1" id="KW-0255">Endonuclease</keyword>